<dbReference type="KEGG" id="ccro:CMC5_018720"/>
<evidence type="ECO:0008006" key="5">
    <source>
        <dbReference type="Google" id="ProtNLM"/>
    </source>
</evidence>
<keyword evidence="1" id="KW-0472">Membrane</keyword>
<keyword evidence="4" id="KW-1185">Reference proteome</keyword>
<feature type="transmembrane region" description="Helical" evidence="1">
    <location>
        <begin position="287"/>
        <end position="307"/>
    </location>
</feature>
<keyword evidence="2" id="KW-0732">Signal</keyword>
<feature type="signal peptide" evidence="2">
    <location>
        <begin position="1"/>
        <end position="30"/>
    </location>
</feature>
<protein>
    <recommendedName>
        <fullName evidence="5">PEGA domain-containing protein</fullName>
    </recommendedName>
</protein>
<evidence type="ECO:0000256" key="2">
    <source>
        <dbReference type="SAM" id="SignalP"/>
    </source>
</evidence>
<dbReference type="InterPro" id="IPR011990">
    <property type="entry name" value="TPR-like_helical_dom_sf"/>
</dbReference>
<dbReference type="Gene3D" id="1.25.40.10">
    <property type="entry name" value="Tetratricopeptide repeat domain"/>
    <property type="match status" value="1"/>
</dbReference>
<proteinExistence type="predicted"/>
<evidence type="ECO:0000313" key="4">
    <source>
        <dbReference type="Proteomes" id="UP000067626"/>
    </source>
</evidence>
<dbReference type="AlphaFoldDB" id="A0A0K1EA39"/>
<gene>
    <name evidence="3" type="ORF">CMC5_018720</name>
</gene>
<dbReference type="STRING" id="52.CMC5_018720"/>
<dbReference type="SUPFAM" id="SSF48452">
    <property type="entry name" value="TPR-like"/>
    <property type="match status" value="1"/>
</dbReference>
<dbReference type="Proteomes" id="UP000067626">
    <property type="component" value="Chromosome"/>
</dbReference>
<feature type="chain" id="PRO_5005459110" description="PEGA domain-containing protein" evidence="2">
    <location>
        <begin position="31"/>
        <end position="338"/>
    </location>
</feature>
<dbReference type="EMBL" id="CP012159">
    <property type="protein sequence ID" value="AKT37730.1"/>
    <property type="molecule type" value="Genomic_DNA"/>
</dbReference>
<keyword evidence="1" id="KW-0812">Transmembrane</keyword>
<feature type="transmembrane region" description="Helical" evidence="1">
    <location>
        <begin position="230"/>
        <end position="252"/>
    </location>
</feature>
<evidence type="ECO:0000256" key="1">
    <source>
        <dbReference type="SAM" id="Phobius"/>
    </source>
</evidence>
<reference evidence="3 4" key="1">
    <citation type="submission" date="2015-07" db="EMBL/GenBank/DDBJ databases">
        <title>Genome analysis of myxobacterium Chondromyces crocatus Cm c5 reveals a high potential for natural compound synthesis and the genetic basis for the loss of fruiting body formation.</title>
        <authorList>
            <person name="Zaburannyi N."/>
            <person name="Bunk B."/>
            <person name="Maier J."/>
            <person name="Overmann J."/>
            <person name="Mueller R."/>
        </authorList>
    </citation>
    <scope>NUCLEOTIDE SEQUENCE [LARGE SCALE GENOMIC DNA]</scope>
    <source>
        <strain evidence="3 4">Cm c5</strain>
    </source>
</reference>
<name>A0A0K1EA39_CHOCO</name>
<keyword evidence="1" id="KW-1133">Transmembrane helix</keyword>
<accession>A0A0K1EA39</accession>
<sequence length="338" mass="35161">MRFPSWIRAVPFCVATSLSLASLTVTPAFGQTAPASPTPDAIKKAQESMKKGVTLYKSKRYNEAIIEFRASYASVPSPNSRFQIARALVALDEPVEAYLEYDGVIEDATARASEGKYAETLEYAVAERDQLAGKVALVTVTVASPEAAKSLLIGGREVPRARWGQPFPAVPGPIDVELSSTAGAPLREEFTLAAGEKKELTLDPAPAAPVDQGVVIETRVPESRRALRPYAYAAGGVGVAGLALFTVAGLMASSTYADLSETCGGRCPPNRQSDVDAGKTQQTLANIGLIVGAAGLAAGATLFVLSITGSEASDAAQTSAGRPQLLLGPGYAGVRGTF</sequence>
<organism evidence="3 4">
    <name type="scientific">Chondromyces crocatus</name>
    <dbReference type="NCBI Taxonomy" id="52"/>
    <lineage>
        <taxon>Bacteria</taxon>
        <taxon>Pseudomonadati</taxon>
        <taxon>Myxococcota</taxon>
        <taxon>Polyangia</taxon>
        <taxon>Polyangiales</taxon>
        <taxon>Polyangiaceae</taxon>
        <taxon>Chondromyces</taxon>
    </lineage>
</organism>
<evidence type="ECO:0000313" key="3">
    <source>
        <dbReference type="EMBL" id="AKT37730.1"/>
    </source>
</evidence>